<keyword evidence="4" id="KW-1133">Transmembrane helix</keyword>
<feature type="signal peptide" evidence="7">
    <location>
        <begin position="1"/>
        <end position="16"/>
    </location>
</feature>
<dbReference type="InterPro" id="IPR015919">
    <property type="entry name" value="Cadherin-like_sf"/>
</dbReference>
<dbReference type="OrthoDB" id="6252479at2759"/>
<keyword evidence="2" id="KW-0812">Transmembrane</keyword>
<dbReference type="GeneID" id="20196782"/>
<dbReference type="OMA" id="DRIPCSC"/>
<dbReference type="InterPro" id="IPR013164">
    <property type="entry name" value="Cadherin_N"/>
</dbReference>
<feature type="chain" id="PRO_5010979874" description="Cadherin domain-containing protein" evidence="7">
    <location>
        <begin position="17"/>
        <end position="150"/>
    </location>
</feature>
<proteinExistence type="predicted"/>
<keyword evidence="4" id="KW-0472">Membrane</keyword>
<dbReference type="PANTHER" id="PTHR24028">
    <property type="entry name" value="CADHERIN-87A"/>
    <property type="match status" value="1"/>
</dbReference>
<dbReference type="EMBL" id="AMQM01003872">
    <property type="status" value="NOT_ANNOTATED_CDS"/>
    <property type="molecule type" value="Genomic_DNA"/>
</dbReference>
<evidence type="ECO:0000256" key="2">
    <source>
        <dbReference type="ARBA" id="ARBA00022692"/>
    </source>
</evidence>
<evidence type="ECO:0000256" key="6">
    <source>
        <dbReference type="PROSITE-ProRule" id="PRU00043"/>
    </source>
</evidence>
<gene>
    <name evidence="10" type="primary">20196782</name>
    <name evidence="9" type="ORF">HELRODRAFT_145840</name>
</gene>
<dbReference type="PANTHER" id="PTHR24028:SF146">
    <property type="entry name" value="CADHERIN 96CB, ISOFORM D-RELATED"/>
    <property type="match status" value="1"/>
</dbReference>
<comment type="subcellular location">
    <subcellularLocation>
        <location evidence="1">Membrane</location>
        <topology evidence="1">Single-pass membrane protein</topology>
    </subcellularLocation>
</comment>
<reference evidence="10" key="3">
    <citation type="submission" date="2015-06" db="UniProtKB">
        <authorList>
            <consortium name="EnsemblMetazoa"/>
        </authorList>
    </citation>
    <scope>IDENTIFICATION</scope>
</reference>
<keyword evidence="6" id="KW-0106">Calcium</keyword>
<dbReference type="InterPro" id="IPR050174">
    <property type="entry name" value="Protocadherin/Cadherin-CA"/>
</dbReference>
<keyword evidence="7" id="KW-0732">Signal</keyword>
<evidence type="ECO:0000259" key="8">
    <source>
        <dbReference type="PROSITE" id="PS50268"/>
    </source>
</evidence>
<evidence type="ECO:0000313" key="9">
    <source>
        <dbReference type="EMBL" id="ESO05764.1"/>
    </source>
</evidence>
<organism evidence="10 11">
    <name type="scientific">Helobdella robusta</name>
    <name type="common">Californian leech</name>
    <dbReference type="NCBI Taxonomy" id="6412"/>
    <lineage>
        <taxon>Eukaryota</taxon>
        <taxon>Metazoa</taxon>
        <taxon>Spiralia</taxon>
        <taxon>Lophotrochozoa</taxon>
        <taxon>Annelida</taxon>
        <taxon>Clitellata</taxon>
        <taxon>Hirudinea</taxon>
        <taxon>Rhynchobdellida</taxon>
        <taxon>Glossiphoniidae</taxon>
        <taxon>Helobdella</taxon>
    </lineage>
</organism>
<name>T1EJN2_HELRO</name>
<accession>T1EJN2</accession>
<dbReference type="Gene3D" id="2.60.40.60">
    <property type="entry name" value="Cadherins"/>
    <property type="match status" value="1"/>
</dbReference>
<dbReference type="GO" id="GO:0007156">
    <property type="term" value="P:homophilic cell adhesion via plasma membrane adhesion molecules"/>
    <property type="evidence" value="ECO:0007669"/>
    <property type="project" value="InterPro"/>
</dbReference>
<dbReference type="EnsemblMetazoa" id="HelroT145840">
    <property type="protein sequence ID" value="HelroP145840"/>
    <property type="gene ID" value="HelroG145840"/>
</dbReference>
<dbReference type="InterPro" id="IPR002126">
    <property type="entry name" value="Cadherin-like_dom"/>
</dbReference>
<evidence type="ECO:0000256" key="7">
    <source>
        <dbReference type="SAM" id="SignalP"/>
    </source>
</evidence>
<dbReference type="GO" id="GO:0016020">
    <property type="term" value="C:membrane"/>
    <property type="evidence" value="ECO:0007669"/>
    <property type="project" value="UniProtKB-SubCell"/>
</dbReference>
<keyword evidence="5" id="KW-0325">Glycoprotein</keyword>
<dbReference type="KEGG" id="hro:HELRODRAFT_145840"/>
<feature type="domain" description="Cadherin" evidence="8">
    <location>
        <begin position="67"/>
        <end position="120"/>
    </location>
</feature>
<evidence type="ECO:0000256" key="5">
    <source>
        <dbReference type="ARBA" id="ARBA00023180"/>
    </source>
</evidence>
<dbReference type="RefSeq" id="XP_009016397.1">
    <property type="nucleotide sequence ID" value="XM_009018149.1"/>
</dbReference>
<dbReference type="GO" id="GO:0005509">
    <property type="term" value="F:calcium ion binding"/>
    <property type="evidence" value="ECO:0007669"/>
    <property type="project" value="UniProtKB-UniRule"/>
</dbReference>
<evidence type="ECO:0000256" key="3">
    <source>
        <dbReference type="ARBA" id="ARBA00022889"/>
    </source>
</evidence>
<dbReference type="Proteomes" id="UP000015101">
    <property type="component" value="Unassembled WGS sequence"/>
</dbReference>
<dbReference type="CTD" id="20196782"/>
<dbReference type="SUPFAM" id="SSF49313">
    <property type="entry name" value="Cadherin-like"/>
    <property type="match status" value="1"/>
</dbReference>
<evidence type="ECO:0000256" key="1">
    <source>
        <dbReference type="ARBA" id="ARBA00004167"/>
    </source>
</evidence>
<keyword evidence="11" id="KW-1185">Reference proteome</keyword>
<dbReference type="eggNOG" id="KOG3594">
    <property type="taxonomic scope" value="Eukaryota"/>
</dbReference>
<evidence type="ECO:0000313" key="11">
    <source>
        <dbReference type="Proteomes" id="UP000015101"/>
    </source>
</evidence>
<keyword evidence="3" id="KW-0130">Cell adhesion</keyword>
<sequence>MMKLFLILMLVKTSYEDTVVITKTLKEELSVGTFVLDLKKETNLMNTSSNDFQWVAKEEFEQYFSLENGIIRINKRLDREQMCPGLVECLKRIRVMSKKTMLLITIDFSIEDINDNSPIFNISDMKTNISESAQLGVFYQLHPAEDLDSP</sequence>
<evidence type="ECO:0000313" key="10">
    <source>
        <dbReference type="EnsemblMetazoa" id="HelroP145840"/>
    </source>
</evidence>
<reference evidence="9 11" key="2">
    <citation type="journal article" date="2013" name="Nature">
        <title>Insights into bilaterian evolution from three spiralian genomes.</title>
        <authorList>
            <person name="Simakov O."/>
            <person name="Marletaz F."/>
            <person name="Cho S.J."/>
            <person name="Edsinger-Gonzales E."/>
            <person name="Havlak P."/>
            <person name="Hellsten U."/>
            <person name="Kuo D.H."/>
            <person name="Larsson T."/>
            <person name="Lv J."/>
            <person name="Arendt D."/>
            <person name="Savage R."/>
            <person name="Osoegawa K."/>
            <person name="de Jong P."/>
            <person name="Grimwood J."/>
            <person name="Chapman J.A."/>
            <person name="Shapiro H."/>
            <person name="Aerts A."/>
            <person name="Otillar R.P."/>
            <person name="Terry A.Y."/>
            <person name="Boore J.L."/>
            <person name="Grigoriev I.V."/>
            <person name="Lindberg D.R."/>
            <person name="Seaver E.C."/>
            <person name="Weisblat D.A."/>
            <person name="Putnam N.H."/>
            <person name="Rokhsar D.S."/>
        </authorList>
    </citation>
    <scope>NUCLEOTIDE SEQUENCE</scope>
</reference>
<dbReference type="HOGENOM" id="CLU_1745117_0_0_1"/>
<evidence type="ECO:0000256" key="4">
    <source>
        <dbReference type="ARBA" id="ARBA00022989"/>
    </source>
</evidence>
<dbReference type="InParanoid" id="T1EJN2"/>
<protein>
    <recommendedName>
        <fullName evidence="8">Cadherin domain-containing protein</fullName>
    </recommendedName>
</protein>
<dbReference type="EMBL" id="KB096325">
    <property type="protein sequence ID" value="ESO05764.1"/>
    <property type="molecule type" value="Genomic_DNA"/>
</dbReference>
<reference evidence="11" key="1">
    <citation type="submission" date="2012-12" db="EMBL/GenBank/DDBJ databases">
        <authorList>
            <person name="Hellsten U."/>
            <person name="Grimwood J."/>
            <person name="Chapman J.A."/>
            <person name="Shapiro H."/>
            <person name="Aerts A."/>
            <person name="Otillar R.P."/>
            <person name="Terry A.Y."/>
            <person name="Boore J.L."/>
            <person name="Simakov O."/>
            <person name="Marletaz F."/>
            <person name="Cho S.-J."/>
            <person name="Edsinger-Gonzales E."/>
            <person name="Havlak P."/>
            <person name="Kuo D.-H."/>
            <person name="Larsson T."/>
            <person name="Lv J."/>
            <person name="Arendt D."/>
            <person name="Savage R."/>
            <person name="Osoegawa K."/>
            <person name="de Jong P."/>
            <person name="Lindberg D.R."/>
            <person name="Seaver E.C."/>
            <person name="Weisblat D.A."/>
            <person name="Putnam N.H."/>
            <person name="Grigoriev I.V."/>
            <person name="Rokhsar D.S."/>
        </authorList>
    </citation>
    <scope>NUCLEOTIDE SEQUENCE</scope>
</reference>
<dbReference type="AlphaFoldDB" id="T1EJN2"/>
<dbReference type="Pfam" id="PF08266">
    <property type="entry name" value="Cadherin_2"/>
    <property type="match status" value="1"/>
</dbReference>
<dbReference type="PROSITE" id="PS50268">
    <property type="entry name" value="CADHERIN_2"/>
    <property type="match status" value="1"/>
</dbReference>